<keyword evidence="2" id="KW-1185">Reference proteome</keyword>
<name>A0A1C3UXP1_9HYPH</name>
<dbReference type="STRING" id="52131.GA0061100_103491"/>
<evidence type="ECO:0000313" key="1">
    <source>
        <dbReference type="EMBL" id="SCB20262.1"/>
    </source>
</evidence>
<accession>A0A1C3UXP1</accession>
<organism evidence="1 2">
    <name type="scientific">Rhizobium hainanense</name>
    <dbReference type="NCBI Taxonomy" id="52131"/>
    <lineage>
        <taxon>Bacteria</taxon>
        <taxon>Pseudomonadati</taxon>
        <taxon>Pseudomonadota</taxon>
        <taxon>Alphaproteobacteria</taxon>
        <taxon>Hyphomicrobiales</taxon>
        <taxon>Rhizobiaceae</taxon>
        <taxon>Rhizobium/Agrobacterium group</taxon>
        <taxon>Rhizobium</taxon>
    </lineage>
</organism>
<dbReference type="Proteomes" id="UP000186228">
    <property type="component" value="Unassembled WGS sequence"/>
</dbReference>
<dbReference type="AlphaFoldDB" id="A0A1C3UXP1"/>
<protein>
    <submittedName>
        <fullName evidence="1">Monovalent cation:H+ antiporter, CPA1 family</fullName>
    </submittedName>
</protein>
<sequence>MAALFRIDCEVIALSKRTMHIELELRLAAVRAERTEIFRKLRARQLGNEVAAKLVRELDLLEARYAN</sequence>
<proteinExistence type="predicted"/>
<evidence type="ECO:0000313" key="2">
    <source>
        <dbReference type="Proteomes" id="UP000186228"/>
    </source>
</evidence>
<reference evidence="2" key="1">
    <citation type="submission" date="2016-08" db="EMBL/GenBank/DDBJ databases">
        <authorList>
            <person name="Varghese N."/>
            <person name="Submissions Spin"/>
        </authorList>
    </citation>
    <scope>NUCLEOTIDE SEQUENCE [LARGE SCALE GENOMIC DNA]</scope>
    <source>
        <strain evidence="2">CCBAU 57015</strain>
    </source>
</reference>
<gene>
    <name evidence="1" type="ORF">GA0061100_103491</name>
</gene>
<dbReference type="EMBL" id="FMAC01000003">
    <property type="protein sequence ID" value="SCB20262.1"/>
    <property type="molecule type" value="Genomic_DNA"/>
</dbReference>